<reference evidence="7" key="1">
    <citation type="journal article" date="2013" name="Nat. Genet.">
        <title>The wheat powdery mildew genome shows the unique evolution of an obligate biotroph.</title>
        <authorList>
            <person name="Wicker T."/>
            <person name="Oberhaensli S."/>
            <person name="Parlange F."/>
            <person name="Buchmann J.P."/>
            <person name="Shatalina M."/>
            <person name="Roffler S."/>
            <person name="Ben-David R."/>
            <person name="Dolezel J."/>
            <person name="Simkova H."/>
            <person name="Schulze-Lefert P."/>
            <person name="Spanu P.D."/>
            <person name="Bruggmann R."/>
            <person name="Amselem J."/>
            <person name="Quesneville H."/>
            <person name="Ver Loren van Themaat E."/>
            <person name="Paape T."/>
            <person name="Shimizu K.K."/>
            <person name="Keller B."/>
        </authorList>
    </citation>
    <scope>NUCLEOTIDE SEQUENCE [LARGE SCALE GENOMIC DNA]</scope>
    <source>
        <strain evidence="7">96224</strain>
    </source>
</reference>
<proteinExistence type="predicted"/>
<evidence type="ECO:0000256" key="3">
    <source>
        <dbReference type="SAM" id="MobiDB-lite"/>
    </source>
</evidence>
<evidence type="ECO:0000256" key="2">
    <source>
        <dbReference type="ARBA" id="ARBA00022801"/>
    </source>
</evidence>
<reference evidence="5" key="2">
    <citation type="submission" date="2013-01" db="EMBL/GenBank/DDBJ databases">
        <title>The wheat powdery mildew genome reveals unique evolution of an obligate biotroph.</title>
        <authorList>
            <person name="Oberhaensli S."/>
            <person name="Wicker T."/>
            <person name="Keller B."/>
        </authorList>
    </citation>
    <scope>NUCLEOTIDE SEQUENCE</scope>
    <source>
        <strain evidence="5">96224</strain>
    </source>
</reference>
<evidence type="ECO:0000256" key="1">
    <source>
        <dbReference type="ARBA" id="ARBA00022722"/>
    </source>
</evidence>
<dbReference type="EMBL" id="KE373696">
    <property type="protein sequence ID" value="EPQ67264.1"/>
    <property type="molecule type" value="Genomic_DNA"/>
</dbReference>
<organism evidence="6">
    <name type="scientific">Blumeria graminis f. sp. tritici 96224</name>
    <dbReference type="NCBI Taxonomy" id="1268274"/>
    <lineage>
        <taxon>Eukaryota</taxon>
        <taxon>Fungi</taxon>
        <taxon>Dikarya</taxon>
        <taxon>Ascomycota</taxon>
        <taxon>Pezizomycotina</taxon>
        <taxon>Leotiomycetes</taxon>
        <taxon>Erysiphales</taxon>
        <taxon>Erysiphaceae</taxon>
        <taxon>Blumeria</taxon>
    </lineage>
</organism>
<keyword evidence="2" id="KW-0378">Hydrolase</keyword>
<accession>A0A061HN10</accession>
<feature type="chain" id="PRO_5044539112" evidence="4">
    <location>
        <begin position="23"/>
        <end position="436"/>
    </location>
</feature>
<protein>
    <submittedName>
        <fullName evidence="6">BgtAcSP-31430</fullName>
    </submittedName>
</protein>
<dbReference type="Gene3D" id="3.10.450.30">
    <property type="entry name" value="Microbial ribonucleases"/>
    <property type="match status" value="1"/>
</dbReference>
<name>A0A061HN10_BLUGR</name>
<dbReference type="GO" id="GO:0004540">
    <property type="term" value="F:RNA nuclease activity"/>
    <property type="evidence" value="ECO:0007669"/>
    <property type="project" value="InterPro"/>
</dbReference>
<dbReference type="HOGENOM" id="CLU_658870_0_0_1"/>
<feature type="signal peptide" evidence="4">
    <location>
        <begin position="1"/>
        <end position="22"/>
    </location>
</feature>
<keyword evidence="4" id="KW-0732">Signal</keyword>
<dbReference type="GO" id="GO:0016787">
    <property type="term" value="F:hydrolase activity"/>
    <property type="evidence" value="ECO:0007669"/>
    <property type="project" value="UniProtKB-KW"/>
</dbReference>
<dbReference type="InterPro" id="IPR016191">
    <property type="entry name" value="Ribonuclease/ribotoxin"/>
</dbReference>
<feature type="compositionally biased region" description="Basic and acidic residues" evidence="3">
    <location>
        <begin position="412"/>
        <end position="424"/>
    </location>
</feature>
<evidence type="ECO:0000313" key="6">
    <source>
        <dbReference type="EMBL" id="SUZ07518.1"/>
    </source>
</evidence>
<dbReference type="GO" id="GO:0003723">
    <property type="term" value="F:RNA binding"/>
    <property type="evidence" value="ECO:0007669"/>
    <property type="project" value="InterPro"/>
</dbReference>
<keyword evidence="1" id="KW-0540">Nuclease</keyword>
<reference evidence="6" key="3">
    <citation type="submission" date="2018-07" db="EMBL/GenBank/DDBJ databases">
        <authorList>
            <person name="Quirk P.G."/>
            <person name="Krulwich T.A."/>
        </authorList>
    </citation>
    <scope>NUCLEOTIDE SEQUENCE</scope>
    <source>
        <strain evidence="6">96224</strain>
    </source>
</reference>
<sequence>MLNPSALLSTSIALLIHTSVLASTPVLQTREIEAEEFDYNCQNFIILRKDVNSHVKDACTALKFSPEFNTFPAYFEESYLFPAYNDRVLFSWPVYLGTKRFQPGSTGNYRLVLTHLCELVGLVVVKPSKLIAGQRTVSLCPHVSKAASQPGPISDFSETEDELDRIRCGDQVMFTRKFIIDATYQLCRRKATFRKSNWKPAPRRLFGSDQFWISPLLAMCKVFNKGLRSDIFTVVDEDCKLKGFLYSKGVNLHHCTEAKITKTYQYDPDDHLDHQEIDDYEGHPLKKTDTFRCYNILLGNEMIIKNLKAANDNFVINSMASKKRKKNGAYENKSEDDEEDEMEKDFPHPKQTLEGDIWLWPLRFPETSIPGVGKRKHEVYFMLGLNSSNKLTGVYFSFTRVNRKRKFKRCLGRHETKNGSHRDVSLGPNHNSPIGG</sequence>
<feature type="region of interest" description="Disordered" evidence="3">
    <location>
        <begin position="325"/>
        <end position="348"/>
    </location>
</feature>
<dbReference type="AlphaFoldDB" id="A0A061HN10"/>
<evidence type="ECO:0000256" key="4">
    <source>
        <dbReference type="SAM" id="SignalP"/>
    </source>
</evidence>
<evidence type="ECO:0000313" key="7">
    <source>
        <dbReference type="Proteomes" id="UP000053110"/>
    </source>
</evidence>
<gene>
    <name evidence="5" type="ORF">BGT96224_AcSP31430</name>
    <name evidence="6" type="ORF">BGT96224V2_LOCUS878</name>
</gene>
<evidence type="ECO:0000313" key="5">
    <source>
        <dbReference type="EMBL" id="EPQ67264.1"/>
    </source>
</evidence>
<dbReference type="SUPFAM" id="SSF53933">
    <property type="entry name" value="Microbial ribonucleases"/>
    <property type="match status" value="1"/>
</dbReference>
<feature type="compositionally biased region" description="Acidic residues" evidence="3">
    <location>
        <begin position="334"/>
        <end position="343"/>
    </location>
</feature>
<feature type="region of interest" description="Disordered" evidence="3">
    <location>
        <begin position="411"/>
        <end position="436"/>
    </location>
</feature>
<dbReference type="EMBL" id="UIGY01000001">
    <property type="protein sequence ID" value="SUZ07518.1"/>
    <property type="molecule type" value="Genomic_DNA"/>
</dbReference>
<feature type="non-terminal residue" evidence="6">
    <location>
        <position position="436"/>
    </location>
</feature>
<dbReference type="Proteomes" id="UP000053110">
    <property type="component" value="Unassembled WGS sequence"/>
</dbReference>